<dbReference type="Pfam" id="PF16403">
    <property type="entry name" value="Bact_surface_Ig-like"/>
    <property type="match status" value="1"/>
</dbReference>
<evidence type="ECO:0000259" key="1">
    <source>
        <dbReference type="Pfam" id="PF16403"/>
    </source>
</evidence>
<dbReference type="Proteomes" id="UP000077177">
    <property type="component" value="Chromosome"/>
</dbReference>
<dbReference type="InterPro" id="IPR013783">
    <property type="entry name" value="Ig-like_fold"/>
</dbReference>
<dbReference type="PROSITE" id="PS51257">
    <property type="entry name" value="PROKAR_LIPOPROTEIN"/>
    <property type="match status" value="1"/>
</dbReference>
<dbReference type="KEGG" id="fla:SY85_17465"/>
<dbReference type="Gene3D" id="2.60.40.10">
    <property type="entry name" value="Immunoglobulins"/>
    <property type="match status" value="1"/>
</dbReference>
<proteinExistence type="predicted"/>
<dbReference type="InterPro" id="IPR032179">
    <property type="entry name" value="Cry22Aa_Ig-like"/>
</dbReference>
<sequence length="218" mass="23282">MKQILSIVLLSAVFFTSCKKDEINNTDEKVGHSRVTNFPEISIKGDRLIILNEGATYTEPGATALIKGAAVQYQTNGTVNTAVPGVYNLTYSAQNADGYSASDWRTVVVIGNSVAANDFSGNYNRAATGTTTTWRKKATGVYEIDNPGGAVTGYGLKAIVVNYQGNKIKIPRQLGVDPSGSPIEVSTGSETYTPETGTYSWIFLAPGYGTASRTFVKQ</sequence>
<dbReference type="STRING" id="1492898.SY85_17465"/>
<gene>
    <name evidence="2" type="ORF">SY85_17465</name>
</gene>
<organism evidence="2 3">
    <name type="scientific">Flavisolibacter tropicus</name>
    <dbReference type="NCBI Taxonomy" id="1492898"/>
    <lineage>
        <taxon>Bacteria</taxon>
        <taxon>Pseudomonadati</taxon>
        <taxon>Bacteroidota</taxon>
        <taxon>Chitinophagia</taxon>
        <taxon>Chitinophagales</taxon>
        <taxon>Chitinophagaceae</taxon>
        <taxon>Flavisolibacter</taxon>
    </lineage>
</organism>
<reference evidence="3" key="1">
    <citation type="submission" date="2015-01" db="EMBL/GenBank/DDBJ databases">
        <title>Flavisolibacter sp./LCS9/ whole genome sequencing.</title>
        <authorList>
            <person name="Kim M.K."/>
            <person name="Srinivasan S."/>
            <person name="Lee J.-J."/>
        </authorList>
    </citation>
    <scope>NUCLEOTIDE SEQUENCE [LARGE SCALE GENOMIC DNA]</scope>
    <source>
        <strain evidence="3">LCS9</strain>
    </source>
</reference>
<dbReference type="RefSeq" id="WP_066406161.1">
    <property type="nucleotide sequence ID" value="NZ_CP011390.1"/>
</dbReference>
<reference evidence="2 3" key="2">
    <citation type="journal article" date="2016" name="Int. J. Syst. Evol. Microbiol.">
        <title>Flavisolibacter tropicus sp. nov., isolated from tropical soil.</title>
        <authorList>
            <person name="Lee J.J."/>
            <person name="Kang M.S."/>
            <person name="Kim G.S."/>
            <person name="Lee C.S."/>
            <person name="Lim S."/>
            <person name="Lee J."/>
            <person name="Roh S.H."/>
            <person name="Kang H."/>
            <person name="Ha J.M."/>
            <person name="Bae S."/>
            <person name="Jung H.Y."/>
            <person name="Kim M.K."/>
        </authorList>
    </citation>
    <scope>NUCLEOTIDE SEQUENCE [LARGE SCALE GENOMIC DNA]</scope>
    <source>
        <strain evidence="2 3">LCS9</strain>
    </source>
</reference>
<feature type="domain" description="Pesticidal crystal protein Cry22Aa Ig-like" evidence="1">
    <location>
        <begin position="41"/>
        <end position="109"/>
    </location>
</feature>
<name>A0A172TYA6_9BACT</name>
<dbReference type="OrthoDB" id="1423116at2"/>
<keyword evidence="3" id="KW-1185">Reference proteome</keyword>
<dbReference type="AlphaFoldDB" id="A0A172TYA6"/>
<evidence type="ECO:0000313" key="2">
    <source>
        <dbReference type="EMBL" id="ANE52020.1"/>
    </source>
</evidence>
<evidence type="ECO:0000313" key="3">
    <source>
        <dbReference type="Proteomes" id="UP000077177"/>
    </source>
</evidence>
<accession>A0A172TYA6</accession>
<dbReference type="EMBL" id="CP011390">
    <property type="protein sequence ID" value="ANE52020.1"/>
    <property type="molecule type" value="Genomic_DNA"/>
</dbReference>
<protein>
    <recommendedName>
        <fullName evidence="1">Pesticidal crystal protein Cry22Aa Ig-like domain-containing protein</fullName>
    </recommendedName>
</protein>